<feature type="non-terminal residue" evidence="1">
    <location>
        <position position="163"/>
    </location>
</feature>
<dbReference type="Proteomes" id="UP000789920">
    <property type="component" value="Unassembled WGS sequence"/>
</dbReference>
<proteinExistence type="predicted"/>
<sequence>YPNNNIIDQTLEKLDNSIQLTAKSITFATASLRSCYFENASSVRKFKNLRNSATISAKIYCTKVMPFYRLVIQNIQEILKNYKYLSLEDIKKDLDNLVKDAGLSIQVCKFTLELHKYILTDFKKTHDEAFKVEKKLQLAAENFIEKKEKLTLKQKITIGLAIA</sequence>
<feature type="non-terminal residue" evidence="1">
    <location>
        <position position="1"/>
    </location>
</feature>
<organism evidence="1 2">
    <name type="scientific">Racocetra persica</name>
    <dbReference type="NCBI Taxonomy" id="160502"/>
    <lineage>
        <taxon>Eukaryota</taxon>
        <taxon>Fungi</taxon>
        <taxon>Fungi incertae sedis</taxon>
        <taxon>Mucoromycota</taxon>
        <taxon>Glomeromycotina</taxon>
        <taxon>Glomeromycetes</taxon>
        <taxon>Diversisporales</taxon>
        <taxon>Gigasporaceae</taxon>
        <taxon>Racocetra</taxon>
    </lineage>
</organism>
<evidence type="ECO:0000313" key="2">
    <source>
        <dbReference type="Proteomes" id="UP000789920"/>
    </source>
</evidence>
<gene>
    <name evidence="1" type="ORF">RPERSI_LOCUS27526</name>
</gene>
<dbReference type="EMBL" id="CAJVQC010097455">
    <property type="protein sequence ID" value="CAG8829537.1"/>
    <property type="molecule type" value="Genomic_DNA"/>
</dbReference>
<accession>A0ACA9S6F9</accession>
<evidence type="ECO:0000313" key="1">
    <source>
        <dbReference type="EMBL" id="CAG8829537.1"/>
    </source>
</evidence>
<comment type="caution">
    <text evidence="1">The sequence shown here is derived from an EMBL/GenBank/DDBJ whole genome shotgun (WGS) entry which is preliminary data.</text>
</comment>
<reference evidence="1" key="1">
    <citation type="submission" date="2021-06" db="EMBL/GenBank/DDBJ databases">
        <authorList>
            <person name="Kallberg Y."/>
            <person name="Tangrot J."/>
            <person name="Rosling A."/>
        </authorList>
    </citation>
    <scope>NUCLEOTIDE SEQUENCE</scope>
    <source>
        <strain evidence="1">MA461A</strain>
    </source>
</reference>
<name>A0ACA9S6F9_9GLOM</name>
<keyword evidence="2" id="KW-1185">Reference proteome</keyword>
<protein>
    <submittedName>
        <fullName evidence="1">36722_t:CDS:1</fullName>
    </submittedName>
</protein>